<evidence type="ECO:0008006" key="3">
    <source>
        <dbReference type="Google" id="ProtNLM"/>
    </source>
</evidence>
<dbReference type="PANTHER" id="PTHR33710">
    <property type="entry name" value="BNAC02G09200D PROTEIN"/>
    <property type="match status" value="1"/>
</dbReference>
<accession>A0A453L1G2</accession>
<dbReference type="EnsemblPlants" id="AET5Gv20594600.1">
    <property type="protein sequence ID" value="AET5Gv20594600.1"/>
    <property type="gene ID" value="AET5Gv20594600"/>
</dbReference>
<dbReference type="Gramene" id="AET5Gv20594600.1">
    <property type="protein sequence ID" value="AET5Gv20594600.1"/>
    <property type="gene ID" value="AET5Gv20594600"/>
</dbReference>
<dbReference type="Proteomes" id="UP000015105">
    <property type="component" value="Chromosome 5D"/>
</dbReference>
<evidence type="ECO:0000313" key="2">
    <source>
        <dbReference type="Proteomes" id="UP000015105"/>
    </source>
</evidence>
<organism evidence="1 2">
    <name type="scientific">Aegilops tauschii subsp. strangulata</name>
    <name type="common">Goatgrass</name>
    <dbReference type="NCBI Taxonomy" id="200361"/>
    <lineage>
        <taxon>Eukaryota</taxon>
        <taxon>Viridiplantae</taxon>
        <taxon>Streptophyta</taxon>
        <taxon>Embryophyta</taxon>
        <taxon>Tracheophyta</taxon>
        <taxon>Spermatophyta</taxon>
        <taxon>Magnoliopsida</taxon>
        <taxon>Liliopsida</taxon>
        <taxon>Poales</taxon>
        <taxon>Poaceae</taxon>
        <taxon>BOP clade</taxon>
        <taxon>Pooideae</taxon>
        <taxon>Triticodae</taxon>
        <taxon>Triticeae</taxon>
        <taxon>Triticinae</taxon>
        <taxon>Aegilops</taxon>
    </lineage>
</organism>
<dbReference type="PANTHER" id="PTHR33710:SF71">
    <property type="entry name" value="ENDONUCLEASE_EXONUCLEASE_PHOSPHATASE DOMAIN-CONTAINING PROTEIN"/>
    <property type="match status" value="1"/>
</dbReference>
<name>A0A453L1G2_AEGTS</name>
<reference evidence="2" key="2">
    <citation type="journal article" date="2017" name="Nat. Plants">
        <title>The Aegilops tauschii genome reveals multiple impacts of transposons.</title>
        <authorList>
            <person name="Zhao G."/>
            <person name="Zou C."/>
            <person name="Li K."/>
            <person name="Wang K."/>
            <person name="Li T."/>
            <person name="Gao L."/>
            <person name="Zhang X."/>
            <person name="Wang H."/>
            <person name="Yang Z."/>
            <person name="Liu X."/>
            <person name="Jiang W."/>
            <person name="Mao L."/>
            <person name="Kong X."/>
            <person name="Jiao Y."/>
            <person name="Jia J."/>
        </authorList>
    </citation>
    <scope>NUCLEOTIDE SEQUENCE [LARGE SCALE GENOMIC DNA]</scope>
    <source>
        <strain evidence="2">cv. AL8/78</strain>
    </source>
</reference>
<reference evidence="2" key="1">
    <citation type="journal article" date="2014" name="Science">
        <title>Ancient hybridizations among the ancestral genomes of bread wheat.</title>
        <authorList>
            <consortium name="International Wheat Genome Sequencing Consortium,"/>
            <person name="Marcussen T."/>
            <person name="Sandve S.R."/>
            <person name="Heier L."/>
            <person name="Spannagl M."/>
            <person name="Pfeifer M."/>
            <person name="Jakobsen K.S."/>
            <person name="Wulff B.B."/>
            <person name="Steuernagel B."/>
            <person name="Mayer K.F."/>
            <person name="Olsen O.A."/>
        </authorList>
    </citation>
    <scope>NUCLEOTIDE SEQUENCE [LARGE SCALE GENOMIC DNA]</scope>
    <source>
        <strain evidence="2">cv. AL8/78</strain>
    </source>
</reference>
<dbReference type="STRING" id="200361.A0A453L1G2"/>
<reference evidence="1" key="4">
    <citation type="submission" date="2019-03" db="UniProtKB">
        <authorList>
            <consortium name="EnsemblPlants"/>
        </authorList>
    </citation>
    <scope>IDENTIFICATION</scope>
</reference>
<sequence>MVAFRDCLEVCGLVDLGFVGVPFTYDNKRAAANNVRVRLDRAVATNMWRNLFAFSLVSHIPSPCSDHIMLLLKASADPGPMGAKPRQYELFWETDGTLPEVIKEAWEAVGGVRNLAQLRDALSKTMISLGNWGRKFGNVTRELAKSRTQLEELMHMNADQTDIRGVTNKLNELLYQEEMM</sequence>
<reference evidence="1" key="5">
    <citation type="journal article" date="2021" name="G3 (Bethesda)">
        <title>Aegilops tauschii genome assembly Aet v5.0 features greater sequence contiguity and improved annotation.</title>
        <authorList>
            <person name="Wang L."/>
            <person name="Zhu T."/>
            <person name="Rodriguez J.C."/>
            <person name="Deal K.R."/>
            <person name="Dubcovsky J."/>
            <person name="McGuire P.E."/>
            <person name="Lux T."/>
            <person name="Spannagl M."/>
            <person name="Mayer K.F.X."/>
            <person name="Baldrich P."/>
            <person name="Meyers B.C."/>
            <person name="Huo N."/>
            <person name="Gu Y.Q."/>
            <person name="Zhou H."/>
            <person name="Devos K.M."/>
            <person name="Bennetzen J.L."/>
            <person name="Unver T."/>
            <person name="Budak H."/>
            <person name="Gulick P.J."/>
            <person name="Galiba G."/>
            <person name="Kalapos B."/>
            <person name="Nelson D.R."/>
            <person name="Li P."/>
            <person name="You F.M."/>
            <person name="Luo M.C."/>
            <person name="Dvorak J."/>
        </authorList>
    </citation>
    <scope>NUCLEOTIDE SEQUENCE [LARGE SCALE GENOMIC DNA]</scope>
    <source>
        <strain evidence="1">cv. AL8/78</strain>
    </source>
</reference>
<dbReference type="AlphaFoldDB" id="A0A453L1G2"/>
<reference evidence="1" key="3">
    <citation type="journal article" date="2017" name="Nature">
        <title>Genome sequence of the progenitor of the wheat D genome Aegilops tauschii.</title>
        <authorList>
            <person name="Luo M.C."/>
            <person name="Gu Y.Q."/>
            <person name="Puiu D."/>
            <person name="Wang H."/>
            <person name="Twardziok S.O."/>
            <person name="Deal K.R."/>
            <person name="Huo N."/>
            <person name="Zhu T."/>
            <person name="Wang L."/>
            <person name="Wang Y."/>
            <person name="McGuire P.E."/>
            <person name="Liu S."/>
            <person name="Long H."/>
            <person name="Ramasamy R.K."/>
            <person name="Rodriguez J.C."/>
            <person name="Van S.L."/>
            <person name="Yuan L."/>
            <person name="Wang Z."/>
            <person name="Xia Z."/>
            <person name="Xiao L."/>
            <person name="Anderson O.D."/>
            <person name="Ouyang S."/>
            <person name="Liang Y."/>
            <person name="Zimin A.V."/>
            <person name="Pertea G."/>
            <person name="Qi P."/>
            <person name="Bennetzen J.L."/>
            <person name="Dai X."/>
            <person name="Dawson M.W."/>
            <person name="Muller H.G."/>
            <person name="Kugler K."/>
            <person name="Rivarola-Duarte L."/>
            <person name="Spannagl M."/>
            <person name="Mayer K.F.X."/>
            <person name="Lu F.H."/>
            <person name="Bevan M.W."/>
            <person name="Leroy P."/>
            <person name="Li P."/>
            <person name="You F.M."/>
            <person name="Sun Q."/>
            <person name="Liu Z."/>
            <person name="Lyons E."/>
            <person name="Wicker T."/>
            <person name="Salzberg S.L."/>
            <person name="Devos K.M."/>
            <person name="Dvorak J."/>
        </authorList>
    </citation>
    <scope>NUCLEOTIDE SEQUENCE [LARGE SCALE GENOMIC DNA]</scope>
    <source>
        <strain evidence="1">cv. AL8/78</strain>
    </source>
</reference>
<evidence type="ECO:0000313" key="1">
    <source>
        <dbReference type="EnsemblPlants" id="AET5Gv20594600.1"/>
    </source>
</evidence>
<keyword evidence="2" id="KW-1185">Reference proteome</keyword>
<proteinExistence type="predicted"/>
<dbReference type="SUPFAM" id="SSF56219">
    <property type="entry name" value="DNase I-like"/>
    <property type="match status" value="1"/>
</dbReference>
<protein>
    <recommendedName>
        <fullName evidence="3">Endonuclease/exonuclease/phosphatase domain-containing protein</fullName>
    </recommendedName>
</protein>
<dbReference type="InterPro" id="IPR036691">
    <property type="entry name" value="Endo/exonu/phosph_ase_sf"/>
</dbReference>